<dbReference type="Pfam" id="PF03734">
    <property type="entry name" value="YkuD"/>
    <property type="match status" value="1"/>
</dbReference>
<sequence length="254" mass="28652">MARGRLGVLVTLLLLVGSGLAPQTAAAARGNLASQISVSPGVRQMVTVTSSGWSSTRASLRVWRKRDGDWRLVRGPIRTRLGWNGFVRAQDRQQSTGTTPAGRFTMLSAFGNRADPGSGLPYRRVDGNDFWPYEPRDPATYNIFQPSKARTTRWRADYVERLADYGYEYAYSIVIGFNLPGGVHWSKDRRQYVARRPADTDRGGGIFLHVQQNRYTAGCVSAPIRHVRWLVRWLDPELDPRIVMGPADWVRTRF</sequence>
<reference evidence="3 4" key="1">
    <citation type="submission" date="2021-08" db="EMBL/GenBank/DDBJ databases">
        <title>Nocardioides bacterium WL0053 sp. nov., isolated from the sediment.</title>
        <authorList>
            <person name="Wang L."/>
            <person name="Zhang D."/>
            <person name="Zhang A."/>
        </authorList>
    </citation>
    <scope>NUCLEOTIDE SEQUENCE [LARGE SCALE GENOMIC DNA]</scope>
    <source>
        <strain evidence="3 4">WL0053</strain>
    </source>
</reference>
<dbReference type="EMBL" id="JAIEZQ010000002">
    <property type="protein sequence ID" value="MBY9075403.1"/>
    <property type="molecule type" value="Genomic_DNA"/>
</dbReference>
<dbReference type="RefSeq" id="WP_221025158.1">
    <property type="nucleotide sequence ID" value="NZ_JAIEZQ010000002.1"/>
</dbReference>
<comment type="caution">
    <text evidence="3">The sequence shown here is derived from an EMBL/GenBank/DDBJ whole genome shotgun (WGS) entry which is preliminary data.</text>
</comment>
<dbReference type="InterPro" id="IPR005490">
    <property type="entry name" value="LD_TPept_cat_dom"/>
</dbReference>
<keyword evidence="1" id="KW-0732">Signal</keyword>
<name>A0ABS7RK35_9ACTN</name>
<evidence type="ECO:0000313" key="3">
    <source>
        <dbReference type="EMBL" id="MBY9075403.1"/>
    </source>
</evidence>
<evidence type="ECO:0000259" key="2">
    <source>
        <dbReference type="Pfam" id="PF03734"/>
    </source>
</evidence>
<feature type="signal peptide" evidence="1">
    <location>
        <begin position="1"/>
        <end position="27"/>
    </location>
</feature>
<feature type="domain" description="L,D-TPase catalytic" evidence="2">
    <location>
        <begin position="96"/>
        <end position="237"/>
    </location>
</feature>
<evidence type="ECO:0000313" key="4">
    <source>
        <dbReference type="Proteomes" id="UP000754710"/>
    </source>
</evidence>
<evidence type="ECO:0000256" key="1">
    <source>
        <dbReference type="SAM" id="SignalP"/>
    </source>
</evidence>
<accession>A0ABS7RK35</accession>
<dbReference type="Proteomes" id="UP000754710">
    <property type="component" value="Unassembled WGS sequence"/>
</dbReference>
<keyword evidence="4" id="KW-1185">Reference proteome</keyword>
<gene>
    <name evidence="3" type="ORF">K1X13_11285</name>
</gene>
<organism evidence="3 4">
    <name type="scientific">Nocardioides jiangsuensis</name>
    <dbReference type="NCBI Taxonomy" id="2866161"/>
    <lineage>
        <taxon>Bacteria</taxon>
        <taxon>Bacillati</taxon>
        <taxon>Actinomycetota</taxon>
        <taxon>Actinomycetes</taxon>
        <taxon>Propionibacteriales</taxon>
        <taxon>Nocardioidaceae</taxon>
        <taxon>Nocardioides</taxon>
    </lineage>
</organism>
<dbReference type="PANTHER" id="PTHR38589">
    <property type="entry name" value="BLR0621 PROTEIN"/>
    <property type="match status" value="1"/>
</dbReference>
<feature type="chain" id="PRO_5046506501" evidence="1">
    <location>
        <begin position="28"/>
        <end position="254"/>
    </location>
</feature>
<protein>
    <submittedName>
        <fullName evidence="3">L,D-transpeptidase family protein</fullName>
    </submittedName>
</protein>
<dbReference type="PANTHER" id="PTHR38589:SF1">
    <property type="entry name" value="BLR0621 PROTEIN"/>
    <property type="match status" value="1"/>
</dbReference>
<proteinExistence type="predicted"/>